<evidence type="ECO:0000313" key="2">
    <source>
        <dbReference type="EMBL" id="KAA5539498.1"/>
    </source>
</evidence>
<keyword evidence="3" id="KW-1185">Reference proteome</keyword>
<dbReference type="Proteomes" id="UP000324479">
    <property type="component" value="Unassembled WGS sequence"/>
</dbReference>
<proteinExistence type="predicted"/>
<evidence type="ECO:0000313" key="3">
    <source>
        <dbReference type="Proteomes" id="UP000324479"/>
    </source>
</evidence>
<dbReference type="NCBIfam" id="NF047580">
    <property type="entry name" value="BPSS1187_fam"/>
    <property type="match status" value="1"/>
</dbReference>
<name>A0A5M6CW93_9BACT</name>
<dbReference type="InterPro" id="IPR058180">
    <property type="entry name" value="BPSS1187-like"/>
</dbReference>
<evidence type="ECO:0008006" key="4">
    <source>
        <dbReference type="Google" id="ProtNLM"/>
    </source>
</evidence>
<comment type="caution">
    <text evidence="2">The sequence shown here is derived from an EMBL/GenBank/DDBJ whole genome shotgun (WGS) entry which is preliminary data.</text>
</comment>
<gene>
    <name evidence="2" type="ORF">FYK55_24100</name>
</gene>
<dbReference type="SUPFAM" id="SSF53474">
    <property type="entry name" value="alpha/beta-Hydrolases"/>
    <property type="match status" value="1"/>
</dbReference>
<feature type="region of interest" description="Disordered" evidence="1">
    <location>
        <begin position="268"/>
        <end position="291"/>
    </location>
</feature>
<sequence>MPAFQDPQPQRYTLSARASRLDSQAKEYPNIKFVFGNDEQPQDVERASVDTRVPPRGKLVIWLMGYNDELFKRLNGYGLHAIQVSYANKWFGTLCQPRPSDAYARGKVRLEAATGQDFSDELDLQPADGAAERALQLVRWLAKENPQGRWDQFLAADGKRLRWDRIVVSGSSHGSTTAARFAKYQRVDRVVMLCGPRDQDQDWQSLPSATPANRIFGFSHVLDGGWTGDHYCRSWEMLGLNQFGPIVNVDTAQPPYQNTRRLISDADVGGDARRAHSAVTPGRSSPKDDQGNFLYEPVWRYLYSHPVDQTGDPTPADPECLREHVQY</sequence>
<organism evidence="2 3">
    <name type="scientific">Roseiconus nitratireducens</name>
    <dbReference type="NCBI Taxonomy" id="2605748"/>
    <lineage>
        <taxon>Bacteria</taxon>
        <taxon>Pseudomonadati</taxon>
        <taxon>Planctomycetota</taxon>
        <taxon>Planctomycetia</taxon>
        <taxon>Pirellulales</taxon>
        <taxon>Pirellulaceae</taxon>
        <taxon>Roseiconus</taxon>
    </lineage>
</organism>
<dbReference type="Gene3D" id="3.40.50.1820">
    <property type="entry name" value="alpha/beta hydrolase"/>
    <property type="match status" value="1"/>
</dbReference>
<dbReference type="InterPro" id="IPR029058">
    <property type="entry name" value="AB_hydrolase_fold"/>
</dbReference>
<accession>A0A5M6CW93</accession>
<dbReference type="EMBL" id="VWOX01000019">
    <property type="protein sequence ID" value="KAA5539498.1"/>
    <property type="molecule type" value="Genomic_DNA"/>
</dbReference>
<dbReference type="AlphaFoldDB" id="A0A5M6CW93"/>
<evidence type="ECO:0000256" key="1">
    <source>
        <dbReference type="SAM" id="MobiDB-lite"/>
    </source>
</evidence>
<protein>
    <recommendedName>
        <fullName evidence="4">Alpha/beta hydrolase</fullName>
    </recommendedName>
</protein>
<reference evidence="2 3" key="1">
    <citation type="submission" date="2019-08" db="EMBL/GenBank/DDBJ databases">
        <authorList>
            <person name="Dhanesh K."/>
            <person name="Kumar G."/>
            <person name="Sasikala C."/>
            <person name="Venkata Ramana C."/>
        </authorList>
    </citation>
    <scope>NUCLEOTIDE SEQUENCE [LARGE SCALE GENOMIC DNA]</scope>
    <source>
        <strain evidence="2 3">JC645</strain>
    </source>
</reference>